<feature type="region of interest" description="Disordered" evidence="1">
    <location>
        <begin position="201"/>
        <end position="225"/>
    </location>
</feature>
<evidence type="ECO:0000313" key="4">
    <source>
        <dbReference type="Proteomes" id="UP000279968"/>
    </source>
</evidence>
<dbReference type="EMBL" id="RBAN01000001">
    <property type="protein sequence ID" value="RKN57657.1"/>
    <property type="molecule type" value="Genomic_DNA"/>
</dbReference>
<dbReference type="OrthoDB" id="3690795at2"/>
<dbReference type="RefSeq" id="WP_120777847.1">
    <property type="nucleotide sequence ID" value="NZ_JBHLUP010000009.1"/>
</dbReference>
<evidence type="ECO:0000313" key="3">
    <source>
        <dbReference type="EMBL" id="RKN57657.1"/>
    </source>
</evidence>
<feature type="transmembrane region" description="Helical" evidence="2">
    <location>
        <begin position="21"/>
        <end position="45"/>
    </location>
</feature>
<organism evidence="3 4">
    <name type="scientific">Micromonospora costi</name>
    <dbReference type="NCBI Taxonomy" id="1530042"/>
    <lineage>
        <taxon>Bacteria</taxon>
        <taxon>Bacillati</taxon>
        <taxon>Actinomycetota</taxon>
        <taxon>Actinomycetes</taxon>
        <taxon>Micromonosporales</taxon>
        <taxon>Micromonosporaceae</taxon>
        <taxon>Micromonospora</taxon>
    </lineage>
</organism>
<sequence length="225" mass="23422">MSRRTGKPSYLLEPPGRQQRYRVRFLAVAATAAIVSGGIGGLIGFSAGRPTAVEASVAEMREAEAKRDVQQITELTEAARRTGEQLGPILLAIKQESEAGRIPDAPRVRDWQQAVRQLTAQYANPPSGMTATNVARGGLRSAVEQAAVAVDSVALAAAAPATSRKDQMALAAQQADLAVTTWSVAATQLDQVNIDAGLGHQHVHLDSGGGPGHMSPDGEAEGSNG</sequence>
<reference evidence="3 4" key="1">
    <citation type="journal article" date="2015" name="Int. J. Syst. Evol. Microbiol.">
        <title>Micromonospora costi sp. nov., isolated from a leaf of Costus speciosus.</title>
        <authorList>
            <person name="Thawai C."/>
        </authorList>
    </citation>
    <scope>NUCLEOTIDE SEQUENCE [LARGE SCALE GENOMIC DNA]</scope>
    <source>
        <strain evidence="3 4">CS1-12</strain>
    </source>
</reference>
<protein>
    <submittedName>
        <fullName evidence="3">Uncharacterized protein</fullName>
    </submittedName>
</protein>
<evidence type="ECO:0000256" key="2">
    <source>
        <dbReference type="SAM" id="Phobius"/>
    </source>
</evidence>
<keyword evidence="2" id="KW-0812">Transmembrane</keyword>
<evidence type="ECO:0000256" key="1">
    <source>
        <dbReference type="SAM" id="MobiDB-lite"/>
    </source>
</evidence>
<gene>
    <name evidence="3" type="ORF">D7193_03120</name>
</gene>
<keyword evidence="2" id="KW-0472">Membrane</keyword>
<proteinExistence type="predicted"/>
<keyword evidence="4" id="KW-1185">Reference proteome</keyword>
<dbReference type="Proteomes" id="UP000279968">
    <property type="component" value="Unassembled WGS sequence"/>
</dbReference>
<comment type="caution">
    <text evidence="3">The sequence shown here is derived from an EMBL/GenBank/DDBJ whole genome shotgun (WGS) entry which is preliminary data.</text>
</comment>
<keyword evidence="2" id="KW-1133">Transmembrane helix</keyword>
<accession>A0A3B0AD56</accession>
<dbReference type="AlphaFoldDB" id="A0A3B0AD56"/>
<name>A0A3B0AD56_9ACTN</name>